<dbReference type="Proteomes" id="UP000008672">
    <property type="component" value="Unassembled WGS sequence"/>
</dbReference>
<evidence type="ECO:0000256" key="1">
    <source>
        <dbReference type="ARBA" id="ARBA00004651"/>
    </source>
</evidence>
<dbReference type="InterPro" id="IPR000725">
    <property type="entry name" value="Olfact_rcpt"/>
</dbReference>
<dbReference type="InterPro" id="IPR052921">
    <property type="entry name" value="GPCR1_Superfamily_Member"/>
</dbReference>
<feature type="transmembrane region" description="Helical" evidence="14">
    <location>
        <begin position="334"/>
        <end position="355"/>
    </location>
</feature>
<evidence type="ECO:0000256" key="10">
    <source>
        <dbReference type="ARBA" id="ARBA00023170"/>
    </source>
</evidence>
<keyword evidence="10 13" id="KW-0675">Receptor</keyword>
<dbReference type="HOGENOM" id="CLU_012526_7_0_1"/>
<sequence length="449" mass="50267">YIAICNPLRYSMIMTKVKVSTLLIFAWLSSICIILIVIVLSVRLPLCGSAIEKLYCDNVSIMMLSCVEPSINNIYGVIMAAIGIGVPLIIIIYSYIQILNVCLKISKEARTKAFHTCGTHLLTFFSFVIGALFVLIGNRVNSKSVPVFVSVILSLEFLLIPPLFNPTIYGVYNKEFFSIPKDNTVLQEQKSGILIIKNGIYICVFILSGFGKMDRAMFFYFACTLVLFLANTFVNIVLIAVIILEESLHEPIYICLCNLSFNELFGSCSLLPHLMANLLSETKSISYSGCFIQVFCLHTYGTIELLILSVMAYDRYVAICNPLRYSMIMTKVKVSKLLIFAWLSSISTILIVIVLSVRLPLCGSTIEKLHCDNVSVMKLSCVESTINNIYELIMIAIVIGVPLIIITYSVILFLEFLVIPPLINPTIYGVRTEQIRNAIGKLFRKRILP</sequence>
<dbReference type="EMBL" id="AFYH01238100">
    <property type="status" value="NOT_ANNOTATED_CDS"/>
    <property type="molecule type" value="Genomic_DNA"/>
</dbReference>
<feature type="transmembrane region" description="Helical" evidence="14">
    <location>
        <begin position="117"/>
        <end position="136"/>
    </location>
</feature>
<name>H2ZT75_LATCH</name>
<dbReference type="Pfam" id="PF13853">
    <property type="entry name" value="7tm_4"/>
    <property type="match status" value="2"/>
</dbReference>
<feature type="transmembrane region" description="Helical" evidence="14">
    <location>
        <begin position="74"/>
        <end position="96"/>
    </location>
</feature>
<dbReference type="GeneTree" id="ENSGT01030000234640"/>
<dbReference type="PRINTS" id="PR00245">
    <property type="entry name" value="OLFACTORYR"/>
</dbReference>
<comment type="similarity">
    <text evidence="13">Belongs to the G-protein coupled receptor 1 family.</text>
</comment>
<evidence type="ECO:0000256" key="14">
    <source>
        <dbReference type="SAM" id="Phobius"/>
    </source>
</evidence>
<feature type="transmembrane region" description="Helical" evidence="14">
    <location>
        <begin position="217"/>
        <end position="244"/>
    </location>
</feature>
<comment type="subcellular location">
    <subcellularLocation>
        <location evidence="1">Cell membrane</location>
        <topology evidence="1">Multi-pass membrane protein</topology>
    </subcellularLocation>
</comment>
<dbReference type="FunCoup" id="H2ZT75">
    <property type="interactions" value="499"/>
</dbReference>
<dbReference type="SUPFAM" id="SSF81321">
    <property type="entry name" value="Family A G protein-coupled receptor-like"/>
    <property type="match status" value="2"/>
</dbReference>
<keyword evidence="11" id="KW-0325">Glycoprotein</keyword>
<keyword evidence="9" id="KW-1015">Disulfide bond</keyword>
<dbReference type="PROSITE" id="PS00237">
    <property type="entry name" value="G_PROTEIN_RECEP_F1_1"/>
    <property type="match status" value="1"/>
</dbReference>
<evidence type="ECO:0000256" key="4">
    <source>
        <dbReference type="ARBA" id="ARBA00022692"/>
    </source>
</evidence>
<keyword evidence="8 14" id="KW-0472">Membrane</keyword>
<feature type="domain" description="G-protein coupled receptors family 1 profile" evidence="15">
    <location>
        <begin position="234"/>
        <end position="417"/>
    </location>
</feature>
<evidence type="ECO:0000256" key="11">
    <source>
        <dbReference type="ARBA" id="ARBA00023180"/>
    </source>
</evidence>
<keyword evidence="5" id="KW-0552">Olfaction</keyword>
<evidence type="ECO:0000256" key="2">
    <source>
        <dbReference type="ARBA" id="ARBA00022475"/>
    </source>
</evidence>
<dbReference type="PROSITE" id="PS50262">
    <property type="entry name" value="G_PROTEIN_RECEP_F1_2"/>
    <property type="match status" value="2"/>
</dbReference>
<keyword evidence="12 13" id="KW-0807">Transducer</keyword>
<keyword evidence="7 13" id="KW-0297">G-protein coupled receptor</keyword>
<dbReference type="PANTHER" id="PTHR26451:SF860">
    <property type="entry name" value="ODORANT RECEPTOR-RELATED"/>
    <property type="match status" value="1"/>
</dbReference>
<evidence type="ECO:0000313" key="17">
    <source>
        <dbReference type="Proteomes" id="UP000008672"/>
    </source>
</evidence>
<evidence type="ECO:0000256" key="5">
    <source>
        <dbReference type="ARBA" id="ARBA00022725"/>
    </source>
</evidence>
<evidence type="ECO:0000256" key="13">
    <source>
        <dbReference type="RuleBase" id="RU000688"/>
    </source>
</evidence>
<dbReference type="EMBL" id="AFYH01238098">
    <property type="status" value="NOT_ANNOTATED_CDS"/>
    <property type="molecule type" value="Genomic_DNA"/>
</dbReference>
<dbReference type="eggNOG" id="ENOG502QVH7">
    <property type="taxonomic scope" value="Eukaryota"/>
</dbReference>
<dbReference type="InterPro" id="IPR000276">
    <property type="entry name" value="GPCR_Rhodpsn"/>
</dbReference>
<dbReference type="GO" id="GO:0005886">
    <property type="term" value="C:plasma membrane"/>
    <property type="evidence" value="ECO:0007669"/>
    <property type="project" value="UniProtKB-SubCell"/>
</dbReference>
<feature type="domain" description="G-protein coupled receptors family 1 profile" evidence="15">
    <location>
        <begin position="1"/>
        <end position="169"/>
    </location>
</feature>
<reference evidence="17" key="1">
    <citation type="submission" date="2011-08" db="EMBL/GenBank/DDBJ databases">
        <title>The draft genome of Latimeria chalumnae.</title>
        <authorList>
            <person name="Di Palma F."/>
            <person name="Alfoldi J."/>
            <person name="Johnson J."/>
            <person name="Berlin A."/>
            <person name="Gnerre S."/>
            <person name="Jaffe D."/>
            <person name="MacCallum I."/>
            <person name="Young S."/>
            <person name="Walker B.J."/>
            <person name="Lander E."/>
            <person name="Lindblad-Toh K."/>
        </authorList>
    </citation>
    <scope>NUCLEOTIDE SEQUENCE [LARGE SCALE GENOMIC DNA]</scope>
    <source>
        <strain evidence="17">Wild caught</strain>
    </source>
</reference>
<dbReference type="OMA" id="DIMANQT"/>
<evidence type="ECO:0000256" key="9">
    <source>
        <dbReference type="ARBA" id="ARBA00023157"/>
    </source>
</evidence>
<keyword evidence="6 14" id="KW-1133">Transmembrane helix</keyword>
<feature type="transmembrane region" description="Helical" evidence="14">
    <location>
        <begin position="193"/>
        <end position="211"/>
    </location>
</feature>
<dbReference type="PANTHER" id="PTHR26451">
    <property type="entry name" value="G_PROTEIN_RECEP_F1_2 DOMAIN-CONTAINING PROTEIN"/>
    <property type="match status" value="1"/>
</dbReference>
<reference evidence="16" key="2">
    <citation type="submission" date="2025-08" db="UniProtKB">
        <authorList>
            <consortium name="Ensembl"/>
        </authorList>
    </citation>
    <scope>IDENTIFICATION</scope>
</reference>
<dbReference type="FunFam" id="1.20.1070.10:FF:000024">
    <property type="entry name" value="Olfactory receptor"/>
    <property type="match status" value="2"/>
</dbReference>
<evidence type="ECO:0000256" key="7">
    <source>
        <dbReference type="ARBA" id="ARBA00023040"/>
    </source>
</evidence>
<keyword evidence="17" id="KW-1185">Reference proteome</keyword>
<reference evidence="16" key="3">
    <citation type="submission" date="2025-09" db="UniProtKB">
        <authorList>
            <consortium name="Ensembl"/>
        </authorList>
    </citation>
    <scope>IDENTIFICATION</scope>
</reference>
<feature type="transmembrane region" description="Helical" evidence="14">
    <location>
        <begin position="292"/>
        <end position="313"/>
    </location>
</feature>
<dbReference type="InterPro" id="IPR017452">
    <property type="entry name" value="GPCR_Rhodpsn_7TM"/>
</dbReference>
<dbReference type="GO" id="GO:0004930">
    <property type="term" value="F:G protein-coupled receptor activity"/>
    <property type="evidence" value="ECO:0007669"/>
    <property type="project" value="UniProtKB-KW"/>
</dbReference>
<evidence type="ECO:0000313" key="16">
    <source>
        <dbReference type="Ensembl" id="ENSLACP00000000596.1"/>
    </source>
</evidence>
<evidence type="ECO:0000256" key="12">
    <source>
        <dbReference type="ARBA" id="ARBA00023224"/>
    </source>
</evidence>
<dbReference type="Gene3D" id="1.20.1070.10">
    <property type="entry name" value="Rhodopsin 7-helix transmembrane proteins"/>
    <property type="match status" value="2"/>
</dbReference>
<organism evidence="16 17">
    <name type="scientific">Latimeria chalumnae</name>
    <name type="common">Coelacanth</name>
    <dbReference type="NCBI Taxonomy" id="7897"/>
    <lineage>
        <taxon>Eukaryota</taxon>
        <taxon>Metazoa</taxon>
        <taxon>Chordata</taxon>
        <taxon>Craniata</taxon>
        <taxon>Vertebrata</taxon>
        <taxon>Euteleostomi</taxon>
        <taxon>Coelacanthiformes</taxon>
        <taxon>Coelacanthidae</taxon>
        <taxon>Latimeria</taxon>
    </lineage>
</organism>
<feature type="transmembrane region" description="Helical" evidence="14">
    <location>
        <begin position="392"/>
        <end position="414"/>
    </location>
</feature>
<keyword evidence="3" id="KW-0716">Sensory transduction</keyword>
<protein>
    <recommendedName>
        <fullName evidence="15">G-protein coupled receptors family 1 profile domain-containing protein</fullName>
    </recommendedName>
</protein>
<evidence type="ECO:0000256" key="3">
    <source>
        <dbReference type="ARBA" id="ARBA00022606"/>
    </source>
</evidence>
<dbReference type="AlphaFoldDB" id="H2ZT75"/>
<feature type="transmembrane region" description="Helical" evidence="14">
    <location>
        <begin position="21"/>
        <end position="42"/>
    </location>
</feature>
<dbReference type="EMBL" id="AFYH01238099">
    <property type="status" value="NOT_ANNOTATED_CDS"/>
    <property type="molecule type" value="Genomic_DNA"/>
</dbReference>
<evidence type="ECO:0000259" key="15">
    <source>
        <dbReference type="PROSITE" id="PS50262"/>
    </source>
</evidence>
<dbReference type="InParanoid" id="H2ZT75"/>
<feature type="transmembrane region" description="Helical" evidence="14">
    <location>
        <begin position="148"/>
        <end position="172"/>
    </location>
</feature>
<accession>H2ZT75</accession>
<dbReference type="PRINTS" id="PR00237">
    <property type="entry name" value="GPCRRHODOPSN"/>
</dbReference>
<keyword evidence="2" id="KW-1003">Cell membrane</keyword>
<dbReference type="Ensembl" id="ENSLACT00000000599.1">
    <property type="protein sequence ID" value="ENSLACP00000000596.1"/>
    <property type="gene ID" value="ENSLACG00000000528.1"/>
</dbReference>
<dbReference type="EMBL" id="AFYH01238097">
    <property type="status" value="NOT_ANNOTATED_CDS"/>
    <property type="molecule type" value="Genomic_DNA"/>
</dbReference>
<keyword evidence="4 13" id="KW-0812">Transmembrane</keyword>
<feature type="transmembrane region" description="Helical" evidence="14">
    <location>
        <begin position="251"/>
        <end position="272"/>
    </location>
</feature>
<evidence type="ECO:0000256" key="8">
    <source>
        <dbReference type="ARBA" id="ARBA00023136"/>
    </source>
</evidence>
<evidence type="ECO:0000256" key="6">
    <source>
        <dbReference type="ARBA" id="ARBA00022989"/>
    </source>
</evidence>
<dbReference type="GO" id="GO:0004984">
    <property type="term" value="F:olfactory receptor activity"/>
    <property type="evidence" value="ECO:0007669"/>
    <property type="project" value="InterPro"/>
</dbReference>
<proteinExistence type="inferred from homology"/>
<dbReference type="GO" id="GO:0005549">
    <property type="term" value="F:odorant binding"/>
    <property type="evidence" value="ECO:0007669"/>
    <property type="project" value="TreeGrafter"/>
</dbReference>